<organism evidence="3 4">
    <name type="scientific">Candidatus Komeilibacteria bacterium CG_4_10_14_0_2_um_filter_37_10</name>
    <dbReference type="NCBI Taxonomy" id="1974470"/>
    <lineage>
        <taxon>Bacteria</taxon>
        <taxon>Candidatus Komeiliibacteriota</taxon>
    </lineage>
</organism>
<protein>
    <recommendedName>
        <fullName evidence="2">Pyruvate/ketoisovalerate oxidoreductase catalytic domain-containing protein</fullName>
    </recommendedName>
</protein>
<dbReference type="InterPro" id="IPR002869">
    <property type="entry name" value="Pyrv_flavodox_OxRed_cen"/>
</dbReference>
<dbReference type="EMBL" id="PFPO01000018">
    <property type="protein sequence ID" value="PIZ99641.1"/>
    <property type="molecule type" value="Genomic_DNA"/>
</dbReference>
<dbReference type="InterPro" id="IPR052554">
    <property type="entry name" value="2-oxoglutarate_synth_KorC"/>
</dbReference>
<dbReference type="PANTHER" id="PTHR42730">
    <property type="entry name" value="2-OXOGLUTARATE SYNTHASE SUBUNIT KORC"/>
    <property type="match status" value="1"/>
</dbReference>
<gene>
    <name evidence="3" type="ORF">COX77_01020</name>
</gene>
<name>A0A2M7VG62_9BACT</name>
<dbReference type="SUPFAM" id="SSF53323">
    <property type="entry name" value="Pyruvate-ferredoxin oxidoreductase, PFOR, domain III"/>
    <property type="match status" value="1"/>
</dbReference>
<feature type="domain" description="Pyruvate/ketoisovalerate oxidoreductase catalytic" evidence="2">
    <location>
        <begin position="17"/>
        <end position="180"/>
    </location>
</feature>
<evidence type="ECO:0000256" key="1">
    <source>
        <dbReference type="ARBA" id="ARBA00023002"/>
    </source>
</evidence>
<dbReference type="PANTHER" id="PTHR42730:SF1">
    <property type="entry name" value="2-OXOGLUTARATE SYNTHASE SUBUNIT KORC"/>
    <property type="match status" value="1"/>
</dbReference>
<dbReference type="Pfam" id="PF01558">
    <property type="entry name" value="POR"/>
    <property type="match status" value="1"/>
</dbReference>
<dbReference type="AlphaFoldDB" id="A0A2M7VG62"/>
<dbReference type="Proteomes" id="UP000230405">
    <property type="component" value="Unassembled WGS sequence"/>
</dbReference>
<dbReference type="Gene3D" id="3.40.920.10">
    <property type="entry name" value="Pyruvate-ferredoxin oxidoreductase, PFOR, domain III"/>
    <property type="match status" value="1"/>
</dbReference>
<proteinExistence type="predicted"/>
<sequence length="182" mass="20130">MKVAEQKIINVCLVGEGGQGVQTAGKLLAKIMRQSGYHVTYVPNYGVEQRGGSSIAFIRISSQHLDYPKFSSADHILLLAKRSGQRVENLIDSKTQLYYNSDFTTPEIKKMKNSTAYALSTMANELGLAKSISSIVLGLLIKKINLTNIEIAMPLVAEYFTNKYDQPIVDINKNALIIGYKL</sequence>
<evidence type="ECO:0000313" key="3">
    <source>
        <dbReference type="EMBL" id="PIZ99641.1"/>
    </source>
</evidence>
<reference evidence="4" key="1">
    <citation type="submission" date="2017-09" db="EMBL/GenBank/DDBJ databases">
        <title>Depth-based differentiation of microbial function through sediment-hosted aquifers and enrichment of novel symbionts in the deep terrestrial subsurface.</title>
        <authorList>
            <person name="Probst A.J."/>
            <person name="Ladd B."/>
            <person name="Jarett J.K."/>
            <person name="Geller-Mcgrath D.E."/>
            <person name="Sieber C.M.K."/>
            <person name="Emerson J.B."/>
            <person name="Anantharaman K."/>
            <person name="Thomas B.C."/>
            <person name="Malmstrom R."/>
            <person name="Stieglmeier M."/>
            <person name="Klingl A."/>
            <person name="Woyke T."/>
            <person name="Ryan C.M."/>
            <person name="Banfield J.F."/>
        </authorList>
    </citation>
    <scope>NUCLEOTIDE SEQUENCE [LARGE SCALE GENOMIC DNA]</scope>
</reference>
<evidence type="ECO:0000313" key="4">
    <source>
        <dbReference type="Proteomes" id="UP000230405"/>
    </source>
</evidence>
<dbReference type="InterPro" id="IPR019752">
    <property type="entry name" value="Pyrv/ketoisovalerate_OxRed_cat"/>
</dbReference>
<comment type="caution">
    <text evidence="3">The sequence shown here is derived from an EMBL/GenBank/DDBJ whole genome shotgun (WGS) entry which is preliminary data.</text>
</comment>
<dbReference type="GO" id="GO:0016903">
    <property type="term" value="F:oxidoreductase activity, acting on the aldehyde or oxo group of donors"/>
    <property type="evidence" value="ECO:0007669"/>
    <property type="project" value="InterPro"/>
</dbReference>
<accession>A0A2M7VG62</accession>
<evidence type="ECO:0000259" key="2">
    <source>
        <dbReference type="Pfam" id="PF01558"/>
    </source>
</evidence>
<keyword evidence="1" id="KW-0560">Oxidoreductase</keyword>